<gene>
    <name evidence="2" type="ORF">NHX12_002703</name>
</gene>
<dbReference type="EMBL" id="JANIIK010000110">
    <property type="protein sequence ID" value="KAJ3596294.1"/>
    <property type="molecule type" value="Genomic_DNA"/>
</dbReference>
<accession>A0A9Q0DXJ3</accession>
<comment type="caution">
    <text evidence="2">The sequence shown here is derived from an EMBL/GenBank/DDBJ whole genome shotgun (WGS) entry which is preliminary data.</text>
</comment>
<proteinExistence type="predicted"/>
<protein>
    <submittedName>
        <fullName evidence="2">Uncharacterized protein</fullName>
    </submittedName>
</protein>
<evidence type="ECO:0000313" key="2">
    <source>
        <dbReference type="EMBL" id="KAJ3596294.1"/>
    </source>
</evidence>
<evidence type="ECO:0000256" key="1">
    <source>
        <dbReference type="SAM" id="MobiDB-lite"/>
    </source>
</evidence>
<name>A0A9Q0DXJ3_9TELE</name>
<feature type="region of interest" description="Disordered" evidence="1">
    <location>
        <begin position="1"/>
        <end position="66"/>
    </location>
</feature>
<dbReference type="Proteomes" id="UP001148018">
    <property type="component" value="Unassembled WGS sequence"/>
</dbReference>
<dbReference type="AlphaFoldDB" id="A0A9Q0DXJ3"/>
<feature type="compositionally biased region" description="Basic and acidic residues" evidence="1">
    <location>
        <begin position="1"/>
        <end position="18"/>
    </location>
</feature>
<keyword evidence="3" id="KW-1185">Reference proteome</keyword>
<sequence length="66" mass="7223">MSLGQQEHEGTFHGEKHSTSPGPGDRSLLKDPPGSRQSSEAESETKQDPIDTQYIYSHGNPIMSEP</sequence>
<evidence type="ECO:0000313" key="3">
    <source>
        <dbReference type="Proteomes" id="UP001148018"/>
    </source>
</evidence>
<organism evidence="2 3">
    <name type="scientific">Muraenolepis orangiensis</name>
    <name type="common">Patagonian moray cod</name>
    <dbReference type="NCBI Taxonomy" id="630683"/>
    <lineage>
        <taxon>Eukaryota</taxon>
        <taxon>Metazoa</taxon>
        <taxon>Chordata</taxon>
        <taxon>Craniata</taxon>
        <taxon>Vertebrata</taxon>
        <taxon>Euteleostomi</taxon>
        <taxon>Actinopterygii</taxon>
        <taxon>Neopterygii</taxon>
        <taxon>Teleostei</taxon>
        <taxon>Neoteleostei</taxon>
        <taxon>Acanthomorphata</taxon>
        <taxon>Zeiogadaria</taxon>
        <taxon>Gadariae</taxon>
        <taxon>Gadiformes</taxon>
        <taxon>Muraenolepidoidei</taxon>
        <taxon>Muraenolepididae</taxon>
        <taxon>Muraenolepis</taxon>
    </lineage>
</organism>
<reference evidence="2" key="1">
    <citation type="submission" date="2022-07" db="EMBL/GenBank/DDBJ databases">
        <title>Chromosome-level genome of Muraenolepis orangiensis.</title>
        <authorList>
            <person name="Kim J."/>
        </authorList>
    </citation>
    <scope>NUCLEOTIDE SEQUENCE</scope>
    <source>
        <strain evidence="2">KU_S4_2022</strain>
        <tissue evidence="2">Muscle</tissue>
    </source>
</reference>